<dbReference type="STRING" id="1408226.T233_00984"/>
<dbReference type="eggNOG" id="COG0847">
    <property type="taxonomic scope" value="Bacteria"/>
</dbReference>
<protein>
    <recommendedName>
        <fullName evidence="7">DNA polymerase III polC-type</fullName>
    </recommendedName>
</protein>
<evidence type="ECO:0000313" key="9">
    <source>
        <dbReference type="EMBL" id="EST89878.1"/>
    </source>
</evidence>
<dbReference type="eggNOG" id="COG0272">
    <property type="taxonomic scope" value="Bacteria"/>
</dbReference>
<keyword evidence="5" id="KW-0378">Hydrolase</keyword>
<keyword evidence="4" id="KW-0540">Nuclease</keyword>
<dbReference type="CDD" id="cd06127">
    <property type="entry name" value="DEDDh"/>
    <property type="match status" value="1"/>
</dbReference>
<dbReference type="Pfam" id="PF00533">
    <property type="entry name" value="BRCT"/>
    <property type="match status" value="1"/>
</dbReference>
<dbReference type="GO" id="GO:0005829">
    <property type="term" value="C:cytosol"/>
    <property type="evidence" value="ECO:0007669"/>
    <property type="project" value="TreeGrafter"/>
</dbReference>
<evidence type="ECO:0000256" key="3">
    <source>
        <dbReference type="ARBA" id="ARBA00022705"/>
    </source>
</evidence>
<accession>V6QBD1</accession>
<comment type="caution">
    <text evidence="9">The sequence shown here is derived from an EMBL/GenBank/DDBJ whole genome shotgun (WGS) entry which is preliminary data.</text>
</comment>
<dbReference type="PROSITE" id="PS50172">
    <property type="entry name" value="BRCT"/>
    <property type="match status" value="1"/>
</dbReference>
<dbReference type="EMBL" id="AYSH01000013">
    <property type="protein sequence ID" value="EST89878.1"/>
    <property type="molecule type" value="Genomic_DNA"/>
</dbReference>
<dbReference type="GO" id="GO:0045004">
    <property type="term" value="P:DNA replication proofreading"/>
    <property type="evidence" value="ECO:0007669"/>
    <property type="project" value="TreeGrafter"/>
</dbReference>
<evidence type="ECO:0000313" key="10">
    <source>
        <dbReference type="Proteomes" id="UP000018126"/>
    </source>
</evidence>
<gene>
    <name evidence="9" type="ORF">T233_00984</name>
</gene>
<organism evidence="9 10">
    <name type="scientific">Vagococcus lutrae LBD1</name>
    <dbReference type="NCBI Taxonomy" id="1408226"/>
    <lineage>
        <taxon>Bacteria</taxon>
        <taxon>Bacillati</taxon>
        <taxon>Bacillota</taxon>
        <taxon>Bacilli</taxon>
        <taxon>Lactobacillales</taxon>
        <taxon>Enterococcaceae</taxon>
        <taxon>Vagococcus</taxon>
    </lineage>
</organism>
<dbReference type="PANTHER" id="PTHR30231">
    <property type="entry name" value="DNA POLYMERASE III SUBUNIT EPSILON"/>
    <property type="match status" value="1"/>
</dbReference>
<dbReference type="Proteomes" id="UP000018126">
    <property type="component" value="Unassembled WGS sequence"/>
</dbReference>
<dbReference type="SUPFAM" id="SSF53098">
    <property type="entry name" value="Ribonuclease H-like"/>
    <property type="match status" value="1"/>
</dbReference>
<dbReference type="InterPro" id="IPR036397">
    <property type="entry name" value="RNaseH_sf"/>
</dbReference>
<evidence type="ECO:0000256" key="5">
    <source>
        <dbReference type="ARBA" id="ARBA00022839"/>
    </source>
</evidence>
<dbReference type="SUPFAM" id="SSF52113">
    <property type="entry name" value="BRCT domain"/>
    <property type="match status" value="1"/>
</dbReference>
<keyword evidence="5" id="KW-0269">Exonuclease</keyword>
<reference evidence="9 10" key="1">
    <citation type="journal article" date="2013" name="Genome Announc.">
        <title>High-Quality Draft Genome Sequence of Vagococcus lutrae Strain LBD1, Isolated from the Largemouth Bass Micropterus salmoides.</title>
        <authorList>
            <person name="Lebreton F."/>
            <person name="Valentino M.D."/>
            <person name="Duncan L.B."/>
            <person name="Zeng Q."/>
            <person name="Manson McGuire A."/>
            <person name="Earl A.M."/>
            <person name="Gilmore M.S."/>
        </authorList>
    </citation>
    <scope>NUCLEOTIDE SEQUENCE [LARGE SCALE GENOMIC DNA]</scope>
    <source>
        <strain evidence="9 10">LBD1</strain>
    </source>
</reference>
<keyword evidence="1" id="KW-0808">Transferase</keyword>
<keyword evidence="10" id="KW-1185">Reference proteome</keyword>
<dbReference type="Gene3D" id="3.40.50.10190">
    <property type="entry name" value="BRCT domain"/>
    <property type="match status" value="1"/>
</dbReference>
<proteinExistence type="predicted"/>
<evidence type="ECO:0000256" key="2">
    <source>
        <dbReference type="ARBA" id="ARBA00022695"/>
    </source>
</evidence>
<dbReference type="RefSeq" id="WP_023606312.1">
    <property type="nucleotide sequence ID" value="NZ_AYSH01000013.1"/>
</dbReference>
<dbReference type="Pfam" id="PF00929">
    <property type="entry name" value="RNase_T"/>
    <property type="match status" value="1"/>
</dbReference>
<evidence type="ECO:0000256" key="7">
    <source>
        <dbReference type="ARBA" id="ARBA00070925"/>
    </source>
</evidence>
<evidence type="ECO:0000259" key="8">
    <source>
        <dbReference type="PROSITE" id="PS50172"/>
    </source>
</evidence>
<evidence type="ECO:0000256" key="1">
    <source>
        <dbReference type="ARBA" id="ARBA00022679"/>
    </source>
</evidence>
<evidence type="ECO:0000256" key="4">
    <source>
        <dbReference type="ARBA" id="ARBA00022722"/>
    </source>
</evidence>
<dbReference type="Gene3D" id="3.30.420.10">
    <property type="entry name" value="Ribonuclease H-like superfamily/Ribonuclease H"/>
    <property type="match status" value="1"/>
</dbReference>
<keyword evidence="2" id="KW-0548">Nucleotidyltransferase</keyword>
<dbReference type="FunFam" id="3.30.420.10:FF:000045">
    <property type="entry name" value="3'-5' exonuclease DinG"/>
    <property type="match status" value="1"/>
</dbReference>
<dbReference type="InterPro" id="IPR013520">
    <property type="entry name" value="Ribonucl_H"/>
</dbReference>
<dbReference type="AlphaFoldDB" id="V6QBD1"/>
<name>V6QBD1_9ENTE</name>
<dbReference type="PANTHER" id="PTHR30231:SF41">
    <property type="entry name" value="DNA POLYMERASE III SUBUNIT EPSILON"/>
    <property type="match status" value="1"/>
</dbReference>
<sequence>MEGLQIATYEETTNYILKNKLVNNILNKTNLSDSEKHELIYHIVSNYSHIKRTQKSLCSKENLPLDYVSFDIETTGFSYSDKMIQIAAVKYINKKEVDSFSTYINTDGVEISTPISYLTGITDYDIKNAPTLDEAMQNFMDFISDFPLIGHNIFSFELPRIKKWANIDLKNRVAVDTYKLASCSPLNVSDFKLETLKIHYGIKLNSHNALDDSRTTAIIFEKLRNDDFHKVINKEAVEQIFSEKTFCYTGAIKMGRKVLEEHITTRGGRIAKSMSSKVNYLIVAPQIAKNLTDGIRSRKELAYEELISKNIDIIKLTEDEFIKMISED</sequence>
<dbReference type="InterPro" id="IPR001357">
    <property type="entry name" value="BRCT_dom"/>
</dbReference>
<dbReference type="GO" id="GO:0003676">
    <property type="term" value="F:nucleic acid binding"/>
    <property type="evidence" value="ECO:0007669"/>
    <property type="project" value="InterPro"/>
</dbReference>
<dbReference type="SMART" id="SM00479">
    <property type="entry name" value="EXOIII"/>
    <property type="match status" value="1"/>
</dbReference>
<keyword evidence="3" id="KW-0235">DNA replication</keyword>
<dbReference type="GO" id="GO:0003887">
    <property type="term" value="F:DNA-directed DNA polymerase activity"/>
    <property type="evidence" value="ECO:0007669"/>
    <property type="project" value="UniProtKB-KW"/>
</dbReference>
<keyword evidence="6" id="KW-0239">DNA-directed DNA polymerase</keyword>
<dbReference type="InterPro" id="IPR036420">
    <property type="entry name" value="BRCT_dom_sf"/>
</dbReference>
<dbReference type="GO" id="GO:0008408">
    <property type="term" value="F:3'-5' exonuclease activity"/>
    <property type="evidence" value="ECO:0007669"/>
    <property type="project" value="TreeGrafter"/>
</dbReference>
<dbReference type="InterPro" id="IPR012337">
    <property type="entry name" value="RNaseH-like_sf"/>
</dbReference>
<evidence type="ECO:0000256" key="6">
    <source>
        <dbReference type="ARBA" id="ARBA00022932"/>
    </source>
</evidence>
<feature type="domain" description="BRCT" evidence="8">
    <location>
        <begin position="236"/>
        <end position="328"/>
    </location>
</feature>